<dbReference type="AlphaFoldDB" id="A0A846QUJ7"/>
<dbReference type="EMBL" id="JAATJJ010000001">
    <property type="protein sequence ID" value="NJB71708.1"/>
    <property type="molecule type" value="Genomic_DNA"/>
</dbReference>
<protein>
    <submittedName>
        <fullName evidence="1">Uncharacterized protein</fullName>
    </submittedName>
</protein>
<dbReference type="Proteomes" id="UP000590442">
    <property type="component" value="Unassembled WGS sequence"/>
</dbReference>
<evidence type="ECO:0000313" key="2">
    <source>
        <dbReference type="Proteomes" id="UP000590442"/>
    </source>
</evidence>
<comment type="caution">
    <text evidence="1">The sequence shown here is derived from an EMBL/GenBank/DDBJ whole genome shotgun (WGS) entry which is preliminary data.</text>
</comment>
<dbReference type="RefSeq" id="WP_167963739.1">
    <property type="nucleotide sequence ID" value="NZ_JAATJJ010000001.1"/>
</dbReference>
<evidence type="ECO:0000313" key="1">
    <source>
        <dbReference type="EMBL" id="NJB71708.1"/>
    </source>
</evidence>
<name>A0A846QUJ7_9FLAO</name>
<sequence length="132" mass="15400">MTKFISIAISFLILVQSFHIGIGEIVELDELIEHAQFHSEEYGDNFLVFLSKHYGELKAEHSQKHQEEQEEHEEMPFQHQAHTVTLSAFVLNEAFLYTSTPEFRMDSATNYFYQASYSLFEKDGPFQPPRHA</sequence>
<organism evidence="1 2">
    <name type="scientific">Saonia flava</name>
    <dbReference type="NCBI Taxonomy" id="523696"/>
    <lineage>
        <taxon>Bacteria</taxon>
        <taxon>Pseudomonadati</taxon>
        <taxon>Bacteroidota</taxon>
        <taxon>Flavobacteriia</taxon>
        <taxon>Flavobacteriales</taxon>
        <taxon>Flavobacteriaceae</taxon>
        <taxon>Saonia</taxon>
    </lineage>
</organism>
<gene>
    <name evidence="1" type="ORF">GGR42_002170</name>
</gene>
<reference evidence="1 2" key="1">
    <citation type="submission" date="2020-03" db="EMBL/GenBank/DDBJ databases">
        <title>Genomic Encyclopedia of Type Strains, Phase IV (KMG-IV): sequencing the most valuable type-strain genomes for metagenomic binning, comparative biology and taxonomic classification.</title>
        <authorList>
            <person name="Goeker M."/>
        </authorList>
    </citation>
    <scope>NUCLEOTIDE SEQUENCE [LARGE SCALE GENOMIC DNA]</scope>
    <source>
        <strain evidence="1 2">DSM 29762</strain>
    </source>
</reference>
<keyword evidence="2" id="KW-1185">Reference proteome</keyword>
<accession>A0A846QUJ7</accession>
<proteinExistence type="predicted"/>